<evidence type="ECO:0000313" key="9">
    <source>
        <dbReference type="EMBL" id="MBD2845823.1"/>
    </source>
</evidence>
<evidence type="ECO:0000256" key="8">
    <source>
        <dbReference type="SAM" id="MobiDB-lite"/>
    </source>
</evidence>
<evidence type="ECO:0000256" key="3">
    <source>
        <dbReference type="ARBA" id="ARBA00022795"/>
    </source>
</evidence>
<keyword evidence="2" id="KW-0963">Cytoplasm</keyword>
<comment type="caution">
    <text evidence="9">The sequence shown here is derived from an EMBL/GenBank/DDBJ whole genome shotgun (WGS) entry which is preliminary data.</text>
</comment>
<comment type="similarity">
    <text evidence="6">Belongs to the bacillales FliT family.</text>
</comment>
<dbReference type="AlphaFoldDB" id="A0A927GRS8"/>
<gene>
    <name evidence="9" type="ORF">IDH44_11530</name>
</gene>
<comment type="subcellular location">
    <subcellularLocation>
        <location evidence="1">Cytoplasm</location>
        <location evidence="1">Cytosol</location>
    </subcellularLocation>
</comment>
<sequence>MLSTLLEGLYNKTTTIISNFEMASFEQLEEVSQLRSELIEWLQLQSSNPLTVKQKEMLQEILGYDDLVFLKMNQLKQEAARQLGGITQAKRQKDAYEFSGPNDSFLFDRRK</sequence>
<evidence type="ECO:0000256" key="5">
    <source>
        <dbReference type="ARBA" id="ARBA00093765"/>
    </source>
</evidence>
<organism evidence="9 10">
    <name type="scientific">Paenibacillus sabuli</name>
    <dbReference type="NCBI Taxonomy" id="2772509"/>
    <lineage>
        <taxon>Bacteria</taxon>
        <taxon>Bacillati</taxon>
        <taxon>Bacillota</taxon>
        <taxon>Bacilli</taxon>
        <taxon>Bacillales</taxon>
        <taxon>Paenibacillaceae</taxon>
        <taxon>Paenibacillus</taxon>
    </lineage>
</organism>
<keyword evidence="3" id="KW-1005">Bacterial flagellum biogenesis</keyword>
<comment type="function">
    <text evidence="5">May act as an export chaperone for the filament capping protein FliD.</text>
</comment>
<dbReference type="Pfam" id="PF05400">
    <property type="entry name" value="FliT"/>
    <property type="match status" value="1"/>
</dbReference>
<evidence type="ECO:0000256" key="7">
    <source>
        <dbReference type="ARBA" id="ARBA00093797"/>
    </source>
</evidence>
<accession>A0A927GRS8</accession>
<dbReference type="Proteomes" id="UP000621560">
    <property type="component" value="Unassembled WGS sequence"/>
</dbReference>
<protein>
    <recommendedName>
        <fullName evidence="7">Flagellar protein FliT</fullName>
    </recommendedName>
</protein>
<evidence type="ECO:0000256" key="6">
    <source>
        <dbReference type="ARBA" id="ARBA00093785"/>
    </source>
</evidence>
<reference evidence="9" key="1">
    <citation type="submission" date="2020-09" db="EMBL/GenBank/DDBJ databases">
        <title>A novel bacterium of genus Paenibacillus, isolated from South China Sea.</title>
        <authorList>
            <person name="Huang H."/>
            <person name="Mo K."/>
            <person name="Hu Y."/>
        </authorList>
    </citation>
    <scope>NUCLEOTIDE SEQUENCE</scope>
    <source>
        <strain evidence="9">IB182496</strain>
    </source>
</reference>
<evidence type="ECO:0000256" key="4">
    <source>
        <dbReference type="ARBA" id="ARBA00023186"/>
    </source>
</evidence>
<proteinExistence type="inferred from homology"/>
<keyword evidence="10" id="KW-1185">Reference proteome</keyword>
<dbReference type="EMBL" id="JACXIZ010000018">
    <property type="protein sequence ID" value="MBD2845823.1"/>
    <property type="molecule type" value="Genomic_DNA"/>
</dbReference>
<evidence type="ECO:0000313" key="10">
    <source>
        <dbReference type="Proteomes" id="UP000621560"/>
    </source>
</evidence>
<feature type="region of interest" description="Disordered" evidence="8">
    <location>
        <begin position="88"/>
        <end position="111"/>
    </location>
</feature>
<keyword evidence="4" id="KW-0143">Chaperone</keyword>
<dbReference type="RefSeq" id="WP_190917784.1">
    <property type="nucleotide sequence ID" value="NZ_JACXIZ010000018.1"/>
</dbReference>
<dbReference type="InterPro" id="IPR008622">
    <property type="entry name" value="FliT"/>
</dbReference>
<evidence type="ECO:0000256" key="1">
    <source>
        <dbReference type="ARBA" id="ARBA00004514"/>
    </source>
</evidence>
<name>A0A927GRS8_9BACL</name>
<evidence type="ECO:0000256" key="2">
    <source>
        <dbReference type="ARBA" id="ARBA00022490"/>
    </source>
</evidence>